<dbReference type="Proteomes" id="UP000014387">
    <property type="component" value="Unassembled WGS sequence"/>
</dbReference>
<comment type="catalytic activity">
    <reaction evidence="1">
        <text>2 ATP = 3',3'-c-di-AMP + 2 diphosphate</text>
        <dbReference type="Rhea" id="RHEA:35655"/>
        <dbReference type="ChEBI" id="CHEBI:30616"/>
        <dbReference type="ChEBI" id="CHEBI:33019"/>
        <dbReference type="ChEBI" id="CHEBI:71500"/>
        <dbReference type="EC" id="2.7.7.85"/>
    </reaction>
</comment>
<dbReference type="RefSeq" id="WP_016444223.1">
    <property type="nucleotide sequence ID" value="NZ_KE150266.1"/>
</dbReference>
<dbReference type="Gene3D" id="1.20.1260.110">
    <property type="entry name" value="DNA integrity scanning linker region"/>
    <property type="match status" value="1"/>
</dbReference>
<dbReference type="Pfam" id="PF00633">
    <property type="entry name" value="HHH"/>
    <property type="match status" value="1"/>
</dbReference>
<dbReference type="PANTHER" id="PTHR34185:SF3">
    <property type="entry name" value="DNA INTEGRITY SCANNING PROTEIN DISA"/>
    <property type="match status" value="1"/>
</dbReference>
<evidence type="ECO:0000256" key="3">
    <source>
        <dbReference type="ARBA" id="ARBA00022695"/>
    </source>
</evidence>
<evidence type="ECO:0000256" key="7">
    <source>
        <dbReference type="ARBA" id="ARBA00023204"/>
    </source>
</evidence>
<evidence type="ECO:0000256" key="4">
    <source>
        <dbReference type="ARBA" id="ARBA00022741"/>
    </source>
</evidence>
<dbReference type="Gene3D" id="1.10.150.20">
    <property type="entry name" value="5' to 3' exonuclease, C-terminal subdomain"/>
    <property type="match status" value="1"/>
</dbReference>
<dbReference type="GO" id="GO:0140097">
    <property type="term" value="F:catalytic activity, acting on DNA"/>
    <property type="evidence" value="ECO:0007669"/>
    <property type="project" value="UniProtKB-ARBA"/>
</dbReference>
<dbReference type="Pfam" id="PF10635">
    <property type="entry name" value="DisA-linker"/>
    <property type="match status" value="1"/>
</dbReference>
<keyword evidence="10" id="KW-1185">Reference proteome</keyword>
<keyword evidence="6" id="KW-0067">ATP-binding</keyword>
<dbReference type="GO" id="GO:0016787">
    <property type="term" value="F:hydrolase activity"/>
    <property type="evidence" value="ECO:0007669"/>
    <property type="project" value="UniProtKB-ARBA"/>
</dbReference>
<keyword evidence="4" id="KW-0547">Nucleotide-binding</keyword>
<keyword evidence="3" id="KW-0548">Nucleotidyltransferase</keyword>
<evidence type="ECO:0000313" key="10">
    <source>
        <dbReference type="Proteomes" id="UP000014387"/>
    </source>
</evidence>
<evidence type="ECO:0000256" key="2">
    <source>
        <dbReference type="ARBA" id="ARBA00022679"/>
    </source>
</evidence>
<evidence type="ECO:0000256" key="5">
    <source>
        <dbReference type="ARBA" id="ARBA00022763"/>
    </source>
</evidence>
<evidence type="ECO:0000259" key="8">
    <source>
        <dbReference type="PROSITE" id="PS51794"/>
    </source>
</evidence>
<dbReference type="InterPro" id="IPR000445">
    <property type="entry name" value="HhH_motif"/>
</dbReference>
<dbReference type="InterPro" id="IPR003390">
    <property type="entry name" value="DNA_integrity_scan_DisA_N"/>
</dbReference>
<dbReference type="InterPro" id="IPR036888">
    <property type="entry name" value="DNA_integrity_DisA_N_sf"/>
</dbReference>
<dbReference type="SUPFAM" id="SSF143597">
    <property type="entry name" value="YojJ-like"/>
    <property type="match status" value="1"/>
</dbReference>
<dbReference type="InterPro" id="IPR018906">
    <property type="entry name" value="DNA_integrity_scan_DisA_link"/>
</dbReference>
<dbReference type="Pfam" id="PF02457">
    <property type="entry name" value="DAC"/>
    <property type="match status" value="1"/>
</dbReference>
<accession>A0A9W5REY3</accession>
<dbReference type="PROSITE" id="PS51794">
    <property type="entry name" value="DAC"/>
    <property type="match status" value="1"/>
</dbReference>
<evidence type="ECO:0000256" key="6">
    <source>
        <dbReference type="ARBA" id="ARBA00022840"/>
    </source>
</evidence>
<proteinExistence type="predicted"/>
<dbReference type="GO" id="GO:0106408">
    <property type="term" value="F:diadenylate cyclase activity"/>
    <property type="evidence" value="ECO:0007669"/>
    <property type="project" value="UniProtKB-EC"/>
</dbReference>
<dbReference type="InterPro" id="IPR050338">
    <property type="entry name" value="DisA"/>
</dbReference>
<dbReference type="SUPFAM" id="SSF47781">
    <property type="entry name" value="RuvA domain 2-like"/>
    <property type="match status" value="1"/>
</dbReference>
<dbReference type="GO" id="GO:0005524">
    <property type="term" value="F:ATP binding"/>
    <property type="evidence" value="ECO:0007669"/>
    <property type="project" value="UniProtKB-KW"/>
</dbReference>
<feature type="domain" description="DAC" evidence="8">
    <location>
        <begin position="8"/>
        <end position="146"/>
    </location>
</feature>
<reference evidence="9 10" key="1">
    <citation type="submission" date="2013-05" db="EMBL/GenBank/DDBJ databases">
        <title>The Genome Sequence of Actinomyces europaeus ACS-120-V-COL10B.</title>
        <authorList>
            <consortium name="The Broad Institute Genomics Platform"/>
            <person name="Earl A."/>
            <person name="Ward D."/>
            <person name="Feldgarden M."/>
            <person name="Gevers D."/>
            <person name="Saerens B."/>
            <person name="Vaneechoutte M."/>
            <person name="Walker B."/>
            <person name="Young S."/>
            <person name="Zeng Q."/>
            <person name="Gargeya S."/>
            <person name="Fitzgerald M."/>
            <person name="Haas B."/>
            <person name="Abouelleil A."/>
            <person name="Allen A.W."/>
            <person name="Alvarado L."/>
            <person name="Arachchi H.M."/>
            <person name="Berlin A.M."/>
            <person name="Chapman S.B."/>
            <person name="Gainer-Dewar J."/>
            <person name="Goldberg J."/>
            <person name="Griggs A."/>
            <person name="Gujja S."/>
            <person name="Hansen M."/>
            <person name="Howarth C."/>
            <person name="Imamovic A."/>
            <person name="Ireland A."/>
            <person name="Larimer J."/>
            <person name="McCowan C."/>
            <person name="Murphy C."/>
            <person name="Pearson M."/>
            <person name="Poon T.W."/>
            <person name="Priest M."/>
            <person name="Roberts A."/>
            <person name="Saif S."/>
            <person name="Shea T."/>
            <person name="Sisk P."/>
            <person name="Sykes S."/>
            <person name="Wortman J."/>
            <person name="Nusbaum C."/>
            <person name="Birren B."/>
        </authorList>
    </citation>
    <scope>NUCLEOTIDE SEQUENCE [LARGE SCALE GENOMIC DNA]</scope>
    <source>
        <strain evidence="9 10">ACS-120-V-Col10b</strain>
    </source>
</reference>
<dbReference type="InterPro" id="IPR038331">
    <property type="entry name" value="DisA_sf"/>
</dbReference>
<sequence length="359" mass="40133">MTMTTAEHETMRKALKALAPGTDLREGLERIQRGHTGALIVLGYNKDVEALCSGGFELDVAFSGPRLRELSKMDGAVIISSDYKRIRRANVQLIPHAAVSTVESGMRHRTAERMARQTGIPVISLSASMRVITVYVGSLRRSLEEPEALLSRANLALDTLDRYSQRLEEDLATLTVLEQRETVTVRDVATTLQRMEMIRRIHTEISGYLEELGTEGRLIELQLDDLLRGSASERALVIRDYIRQPERISEVESELSNLDGEGMVDLARIAAAIGQPVVDASDFDRIICPRGYRSLTMVPRLPWNIIEQLVKKWDTLTKLREATVEELQTIEGVGPYRASLIYNSLNRQHAAASPEAVGW</sequence>
<dbReference type="AlphaFoldDB" id="A0A9W5REY3"/>
<dbReference type="GO" id="GO:0003677">
    <property type="term" value="F:DNA binding"/>
    <property type="evidence" value="ECO:0007669"/>
    <property type="project" value="InterPro"/>
</dbReference>
<evidence type="ECO:0000256" key="1">
    <source>
        <dbReference type="ARBA" id="ARBA00000877"/>
    </source>
</evidence>
<dbReference type="Gene3D" id="3.40.1700.10">
    <property type="entry name" value="DNA integrity scanning protein, DisA, N-terminal domain"/>
    <property type="match status" value="1"/>
</dbReference>
<comment type="caution">
    <text evidence="9">The sequence shown here is derived from an EMBL/GenBank/DDBJ whole genome shotgun (WGS) entry which is preliminary data.</text>
</comment>
<gene>
    <name evidence="9" type="ORF">HMPREF9238_00872</name>
</gene>
<evidence type="ECO:0000313" key="9">
    <source>
        <dbReference type="EMBL" id="EPD31112.1"/>
    </source>
</evidence>
<dbReference type="NCBIfam" id="NF010009">
    <property type="entry name" value="PRK13482.1"/>
    <property type="match status" value="1"/>
</dbReference>
<protein>
    <recommendedName>
        <fullName evidence="8">DAC domain-containing protein</fullName>
    </recommendedName>
</protein>
<dbReference type="GO" id="GO:0004016">
    <property type="term" value="F:adenylate cyclase activity"/>
    <property type="evidence" value="ECO:0007669"/>
    <property type="project" value="TreeGrafter"/>
</dbReference>
<name>A0A9W5REY3_9ACTO</name>
<organism evidence="9 10">
    <name type="scientific">Gleimia europaea ACS-120-V-Col10b</name>
    <dbReference type="NCBI Taxonomy" id="883069"/>
    <lineage>
        <taxon>Bacteria</taxon>
        <taxon>Bacillati</taxon>
        <taxon>Actinomycetota</taxon>
        <taxon>Actinomycetes</taxon>
        <taxon>Actinomycetales</taxon>
        <taxon>Actinomycetaceae</taxon>
        <taxon>Gleimia</taxon>
    </lineage>
</organism>
<keyword evidence="2" id="KW-0808">Transferase</keyword>
<keyword evidence="5" id="KW-0227">DNA damage</keyword>
<dbReference type="GO" id="GO:0006281">
    <property type="term" value="P:DNA repair"/>
    <property type="evidence" value="ECO:0007669"/>
    <property type="project" value="UniProtKB-KW"/>
</dbReference>
<dbReference type="InterPro" id="IPR010994">
    <property type="entry name" value="RuvA_2-like"/>
</dbReference>
<dbReference type="EMBL" id="AGWN01000001">
    <property type="protein sequence ID" value="EPD31112.1"/>
    <property type="molecule type" value="Genomic_DNA"/>
</dbReference>
<keyword evidence="7" id="KW-0234">DNA repair</keyword>
<dbReference type="PANTHER" id="PTHR34185">
    <property type="entry name" value="DIADENYLATE CYCLASE"/>
    <property type="match status" value="1"/>
</dbReference>